<sequence length="152" mass="17209">MTKVLRKIGNIFRGLATISNIEFKPLGLHNGSYLYLNRIAENPGIINDELADITCTDRTTTAKTVKRLIDVGLVHKAPDLSNKKVRRLFTTEEGKSLYQQLIKEENYSEIQALSGLSYAEQAELLRLLRIVEKNVAKDLLYVKNGKSRKYGI</sequence>
<dbReference type="InterPro" id="IPR036388">
    <property type="entry name" value="WH-like_DNA-bd_sf"/>
</dbReference>
<dbReference type="PATRIC" id="fig|1231377.3.peg.397"/>
<comment type="caution">
    <text evidence="5">The sequence shown here is derived from an EMBL/GenBank/DDBJ whole genome shotgun (WGS) entry which is preliminary data.</text>
</comment>
<dbReference type="RefSeq" id="WP_003134605.1">
    <property type="nucleotide sequence ID" value="NZ_AMQS01000004.1"/>
</dbReference>
<dbReference type="InterPro" id="IPR036390">
    <property type="entry name" value="WH_DNA-bd_sf"/>
</dbReference>
<dbReference type="InterPro" id="IPR023187">
    <property type="entry name" value="Tscrpt_reg_MarR-type_CS"/>
</dbReference>
<keyword evidence="2" id="KW-0238">DNA-binding</keyword>
<name>K2NX75_9LACT</name>
<dbReference type="PROSITE" id="PS01117">
    <property type="entry name" value="HTH_MARR_1"/>
    <property type="match status" value="1"/>
</dbReference>
<evidence type="ECO:0000256" key="2">
    <source>
        <dbReference type="ARBA" id="ARBA00023125"/>
    </source>
</evidence>
<reference evidence="5 6" key="1">
    <citation type="journal article" date="2012" name="J. Bacteriol.">
        <title>Genome Sequence of the Bacteriocin-Producing Strain Lactococcus garvieae DCC43.</title>
        <authorList>
            <person name="Gabrielsen C."/>
            <person name="Brede D.A."/>
            <person name="Hernandez P.E."/>
            <person name="Nes I.F."/>
            <person name="Diep D.B."/>
        </authorList>
    </citation>
    <scope>NUCLEOTIDE SEQUENCE [LARGE SCALE GENOMIC DNA]</scope>
    <source>
        <strain evidence="5 6">DCC43</strain>
    </source>
</reference>
<dbReference type="GO" id="GO:0003700">
    <property type="term" value="F:DNA-binding transcription factor activity"/>
    <property type="evidence" value="ECO:0007669"/>
    <property type="project" value="InterPro"/>
</dbReference>
<dbReference type="GO" id="GO:0003677">
    <property type="term" value="F:DNA binding"/>
    <property type="evidence" value="ECO:0007669"/>
    <property type="project" value="UniProtKB-KW"/>
</dbReference>
<dbReference type="AlphaFoldDB" id="K2NX75"/>
<accession>K2NX75</accession>
<keyword evidence="1" id="KW-0805">Transcription regulation</keyword>
<dbReference type="InterPro" id="IPR000835">
    <property type="entry name" value="HTH_MarR-typ"/>
</dbReference>
<evidence type="ECO:0000313" key="5">
    <source>
        <dbReference type="EMBL" id="EKF52123.1"/>
    </source>
</evidence>
<dbReference type="EMBL" id="AMQS01000004">
    <property type="protein sequence ID" value="EKF52123.1"/>
    <property type="molecule type" value="Genomic_DNA"/>
</dbReference>
<evidence type="ECO:0000313" key="6">
    <source>
        <dbReference type="Proteomes" id="UP000006787"/>
    </source>
</evidence>
<gene>
    <name evidence="5" type="ORF">C426_0396</name>
</gene>
<dbReference type="PROSITE" id="PS50995">
    <property type="entry name" value="HTH_MARR_2"/>
    <property type="match status" value="1"/>
</dbReference>
<evidence type="ECO:0000259" key="4">
    <source>
        <dbReference type="PROSITE" id="PS50995"/>
    </source>
</evidence>
<dbReference type="SMART" id="SM00347">
    <property type="entry name" value="HTH_MARR"/>
    <property type="match status" value="1"/>
</dbReference>
<dbReference type="Gene3D" id="1.10.10.10">
    <property type="entry name" value="Winged helix-like DNA-binding domain superfamily/Winged helix DNA-binding domain"/>
    <property type="match status" value="1"/>
</dbReference>
<dbReference type="SUPFAM" id="SSF46785">
    <property type="entry name" value="Winged helix' DNA-binding domain"/>
    <property type="match status" value="1"/>
</dbReference>
<organism evidence="5 6">
    <name type="scientific">Lactococcus garvieae DCC43</name>
    <dbReference type="NCBI Taxonomy" id="1231377"/>
    <lineage>
        <taxon>Bacteria</taxon>
        <taxon>Bacillati</taxon>
        <taxon>Bacillota</taxon>
        <taxon>Bacilli</taxon>
        <taxon>Lactobacillales</taxon>
        <taxon>Streptococcaceae</taxon>
        <taxon>Lactococcus</taxon>
    </lineage>
</organism>
<dbReference type="Proteomes" id="UP000006787">
    <property type="component" value="Unassembled WGS sequence"/>
</dbReference>
<dbReference type="Pfam" id="PF01047">
    <property type="entry name" value="MarR"/>
    <property type="match status" value="1"/>
</dbReference>
<protein>
    <submittedName>
        <fullName evidence="5">Transcriptional regulator, MarR family</fullName>
    </submittedName>
</protein>
<dbReference type="PANTHER" id="PTHR42756:SF2">
    <property type="entry name" value="MARR FAMILY REGULATORY PROTEIN"/>
    <property type="match status" value="1"/>
</dbReference>
<dbReference type="PANTHER" id="PTHR42756">
    <property type="entry name" value="TRANSCRIPTIONAL REGULATOR, MARR"/>
    <property type="match status" value="1"/>
</dbReference>
<evidence type="ECO:0000256" key="1">
    <source>
        <dbReference type="ARBA" id="ARBA00023015"/>
    </source>
</evidence>
<feature type="domain" description="HTH marR-type" evidence="4">
    <location>
        <begin position="1"/>
        <end position="133"/>
    </location>
</feature>
<evidence type="ECO:0000256" key="3">
    <source>
        <dbReference type="ARBA" id="ARBA00023163"/>
    </source>
</evidence>
<dbReference type="eggNOG" id="COG1846">
    <property type="taxonomic scope" value="Bacteria"/>
</dbReference>
<keyword evidence="3" id="KW-0804">Transcription</keyword>
<proteinExistence type="predicted"/>